<dbReference type="PROSITE" id="PS51257">
    <property type="entry name" value="PROKAR_LIPOPROTEIN"/>
    <property type="match status" value="1"/>
</dbReference>
<protein>
    <recommendedName>
        <fullName evidence="4">Lipoprotein</fullName>
    </recommendedName>
</protein>
<organism evidence="2 3">
    <name type="scientific">Dinoroseobacter shibae (strain DSM 16493 / NCIMB 14021 / DFL 12)</name>
    <dbReference type="NCBI Taxonomy" id="398580"/>
    <lineage>
        <taxon>Bacteria</taxon>
        <taxon>Pseudomonadati</taxon>
        <taxon>Pseudomonadota</taxon>
        <taxon>Alphaproteobacteria</taxon>
        <taxon>Rhodobacterales</taxon>
        <taxon>Roseobacteraceae</taxon>
        <taxon>Dinoroseobacter</taxon>
    </lineage>
</organism>
<evidence type="ECO:0000313" key="3">
    <source>
        <dbReference type="Proteomes" id="UP000006833"/>
    </source>
</evidence>
<feature type="signal peptide" evidence="1">
    <location>
        <begin position="1"/>
        <end position="29"/>
    </location>
</feature>
<proteinExistence type="predicted"/>
<sequence length="51" mass="5576">MPRNRTQEAPMTRKILALLIALPLLAACAQVDPETVEDVSEAEAMTEDLPI</sequence>
<dbReference type="HOGENOM" id="CLU_3098232_0_0_5"/>
<gene>
    <name evidence="2" type="ordered locus">Dshi_2193</name>
</gene>
<dbReference type="AlphaFoldDB" id="A8LQR2"/>
<name>A8LQR2_DINSH</name>
<reference evidence="3" key="1">
    <citation type="journal article" date="2010" name="ISME J.">
        <title>The complete genome sequence of the algal symbiont Dinoroseobacter shibae: a hitchhiker's guide to life in the sea.</title>
        <authorList>
            <person name="Wagner-Dobler I."/>
            <person name="Ballhausen B."/>
            <person name="Berger M."/>
            <person name="Brinkhoff T."/>
            <person name="Buchholz I."/>
            <person name="Bunk B."/>
            <person name="Cypionka H."/>
            <person name="Daniel R."/>
            <person name="Drepper T."/>
            <person name="Gerdts G."/>
            <person name="Hahnke S."/>
            <person name="Han C."/>
            <person name="Jahn D."/>
            <person name="Kalhoefer D."/>
            <person name="Kiss H."/>
            <person name="Klenk H.P."/>
            <person name="Kyrpides N."/>
            <person name="Liebl W."/>
            <person name="Liesegang H."/>
            <person name="Meincke L."/>
            <person name="Pati A."/>
            <person name="Petersen J."/>
            <person name="Piekarski T."/>
            <person name="Pommerenke C."/>
            <person name="Pradella S."/>
            <person name="Pukall R."/>
            <person name="Rabus R."/>
            <person name="Stackebrandt E."/>
            <person name="Thole S."/>
            <person name="Thompson L."/>
            <person name="Tielen P."/>
            <person name="Tomasch J."/>
            <person name="von Jan M."/>
            <person name="Wanphrut N."/>
            <person name="Wichels A."/>
            <person name="Zech H."/>
            <person name="Simon M."/>
        </authorList>
    </citation>
    <scope>NUCLEOTIDE SEQUENCE [LARGE SCALE GENOMIC DNA]</scope>
    <source>
        <strain evidence="3">DSM 16493 / NCIMB 14021 / DFL 12</strain>
    </source>
</reference>
<dbReference type="Proteomes" id="UP000006833">
    <property type="component" value="Chromosome"/>
</dbReference>
<keyword evidence="1" id="KW-0732">Signal</keyword>
<evidence type="ECO:0008006" key="4">
    <source>
        <dbReference type="Google" id="ProtNLM"/>
    </source>
</evidence>
<dbReference type="EMBL" id="CP000830">
    <property type="protein sequence ID" value="ABV93929.1"/>
    <property type="molecule type" value="Genomic_DNA"/>
</dbReference>
<feature type="chain" id="PRO_5002723533" description="Lipoprotein" evidence="1">
    <location>
        <begin position="30"/>
        <end position="51"/>
    </location>
</feature>
<evidence type="ECO:0000256" key="1">
    <source>
        <dbReference type="SAM" id="SignalP"/>
    </source>
</evidence>
<evidence type="ECO:0000313" key="2">
    <source>
        <dbReference type="EMBL" id="ABV93929.1"/>
    </source>
</evidence>
<dbReference type="KEGG" id="dsh:Dshi_2193"/>
<accession>A8LQR2</accession>
<keyword evidence="3" id="KW-1185">Reference proteome</keyword>